<dbReference type="Proteomes" id="UP000282529">
    <property type="component" value="Unassembled WGS sequence"/>
</dbReference>
<organism evidence="1 2">
    <name type="scientific">Paenibacillus rhizophilus</name>
    <dbReference type="NCBI Taxonomy" id="1850366"/>
    <lineage>
        <taxon>Bacteria</taxon>
        <taxon>Bacillati</taxon>
        <taxon>Bacillota</taxon>
        <taxon>Bacilli</taxon>
        <taxon>Bacillales</taxon>
        <taxon>Paenibacillaceae</taxon>
        <taxon>Paenibacillus</taxon>
    </lineage>
</organism>
<evidence type="ECO:0000313" key="1">
    <source>
        <dbReference type="EMBL" id="RQW10096.1"/>
    </source>
</evidence>
<sequence>MRAACRIARSRPACVLHNAVSPGIRTASRSLSRRVLSTAKTPAERAIIPSVAAQRRMKVQ</sequence>
<keyword evidence="2" id="KW-1185">Reference proteome</keyword>
<name>A0A3N9PY23_9BACL</name>
<dbReference type="EMBL" id="RQPI01000010">
    <property type="protein sequence ID" value="RQW10096.1"/>
    <property type="molecule type" value="Genomic_DNA"/>
</dbReference>
<evidence type="ECO:0000313" key="2">
    <source>
        <dbReference type="Proteomes" id="UP000282529"/>
    </source>
</evidence>
<reference evidence="1 2" key="1">
    <citation type="submission" date="2018-11" db="EMBL/GenBank/DDBJ databases">
        <title>Genome sequence of strain 7197.</title>
        <authorList>
            <person name="Gao J."/>
            <person name="Sun J."/>
        </authorList>
    </citation>
    <scope>NUCLEOTIDE SEQUENCE [LARGE SCALE GENOMIC DNA]</scope>
    <source>
        <strain evidence="1 2">7197</strain>
    </source>
</reference>
<gene>
    <name evidence="1" type="ORF">EH198_16840</name>
</gene>
<accession>A0A3N9PY23</accession>
<proteinExistence type="predicted"/>
<dbReference type="AlphaFoldDB" id="A0A3N9PY23"/>
<protein>
    <submittedName>
        <fullName evidence="1">Uncharacterized protein</fullName>
    </submittedName>
</protein>
<comment type="caution">
    <text evidence="1">The sequence shown here is derived from an EMBL/GenBank/DDBJ whole genome shotgun (WGS) entry which is preliminary data.</text>
</comment>